<dbReference type="SMART" id="SM01130">
    <property type="entry name" value="DHDPS"/>
    <property type="match status" value="1"/>
</dbReference>
<name>A0A381PRR6_9ZZZZ</name>
<dbReference type="GO" id="GO:0008840">
    <property type="term" value="F:4-hydroxy-tetrahydrodipicolinate synthase activity"/>
    <property type="evidence" value="ECO:0007669"/>
    <property type="project" value="TreeGrafter"/>
</dbReference>
<protein>
    <recommendedName>
        <fullName evidence="3">Dihydrodipicolinate synthase family protein</fullName>
    </recommendedName>
</protein>
<evidence type="ECO:0008006" key="3">
    <source>
        <dbReference type="Google" id="ProtNLM"/>
    </source>
</evidence>
<evidence type="ECO:0000256" key="1">
    <source>
        <dbReference type="ARBA" id="ARBA00023239"/>
    </source>
</evidence>
<dbReference type="AlphaFoldDB" id="A0A381PRR6"/>
<organism evidence="2">
    <name type="scientific">marine metagenome</name>
    <dbReference type="NCBI Taxonomy" id="408172"/>
    <lineage>
        <taxon>unclassified sequences</taxon>
        <taxon>metagenomes</taxon>
        <taxon>ecological metagenomes</taxon>
    </lineage>
</organism>
<dbReference type="CDD" id="cd00408">
    <property type="entry name" value="DHDPS-like"/>
    <property type="match status" value="1"/>
</dbReference>
<dbReference type="SUPFAM" id="SSF51569">
    <property type="entry name" value="Aldolase"/>
    <property type="match status" value="1"/>
</dbReference>
<proteinExistence type="predicted"/>
<dbReference type="PANTHER" id="PTHR12128">
    <property type="entry name" value="DIHYDRODIPICOLINATE SYNTHASE"/>
    <property type="match status" value="1"/>
</dbReference>
<accession>A0A381PRR6</accession>
<dbReference type="Pfam" id="PF00701">
    <property type="entry name" value="DHDPS"/>
    <property type="match status" value="1"/>
</dbReference>
<dbReference type="InterPro" id="IPR002220">
    <property type="entry name" value="DapA-like"/>
</dbReference>
<dbReference type="PANTHER" id="PTHR12128:SF66">
    <property type="entry name" value="4-HYDROXY-2-OXOGLUTARATE ALDOLASE, MITOCHONDRIAL"/>
    <property type="match status" value="1"/>
</dbReference>
<sequence>MTLISNLTRREWLTTVGATALYAERTTSQSPNNTAITASREPLRGVLMIVATPYTNEKAVDYEDLAAEVEFLDQRGINGLVWPQYSSDLPYLTHEERLHGMEVLADASRDRLVSLILGVQGTNTGQMLEYANHATAVGCDAMIAMPPSEAHSIDDYREYYTALCHATDKPIFIQTTGGAADRVEPTVEFIIEMSERFPNFGYVKEEYGDTLARMKQFKVHRPNTIKRIFGGTRARAWTYEMRLGMDGTMTGGPQYPEVYTRLWQLHLENRQAEVRELFSQLLMITNLEQYVPGLRAYLMQQRGVFKTHIGRDTNYTFSPDAIDEIDYVLQPLKSHFIA</sequence>
<dbReference type="InterPro" id="IPR013785">
    <property type="entry name" value="Aldolase_TIM"/>
</dbReference>
<gene>
    <name evidence="2" type="ORF">METZ01_LOCUS22585</name>
</gene>
<reference evidence="2" key="1">
    <citation type="submission" date="2018-05" db="EMBL/GenBank/DDBJ databases">
        <authorList>
            <person name="Lanie J.A."/>
            <person name="Ng W.-L."/>
            <person name="Kazmierczak K.M."/>
            <person name="Andrzejewski T.M."/>
            <person name="Davidsen T.M."/>
            <person name="Wayne K.J."/>
            <person name="Tettelin H."/>
            <person name="Glass J.I."/>
            <person name="Rusch D."/>
            <person name="Podicherti R."/>
            <person name="Tsui H.-C.T."/>
            <person name="Winkler M.E."/>
        </authorList>
    </citation>
    <scope>NUCLEOTIDE SEQUENCE</scope>
</reference>
<evidence type="ECO:0000313" key="2">
    <source>
        <dbReference type="EMBL" id="SUZ69731.1"/>
    </source>
</evidence>
<dbReference type="Gene3D" id="3.20.20.70">
    <property type="entry name" value="Aldolase class I"/>
    <property type="match status" value="1"/>
</dbReference>
<dbReference type="EMBL" id="UINC01001071">
    <property type="protein sequence ID" value="SUZ69731.1"/>
    <property type="molecule type" value="Genomic_DNA"/>
</dbReference>
<keyword evidence="1" id="KW-0456">Lyase</keyword>